<dbReference type="CDD" id="cd05471">
    <property type="entry name" value="pepsin_like"/>
    <property type="match status" value="1"/>
</dbReference>
<feature type="disulfide bond" evidence="6">
    <location>
        <begin position="117"/>
        <end position="121"/>
    </location>
</feature>
<evidence type="ECO:0000256" key="1">
    <source>
        <dbReference type="ARBA" id="ARBA00007447"/>
    </source>
</evidence>
<dbReference type="InterPro" id="IPR021109">
    <property type="entry name" value="Peptidase_aspartic_dom_sf"/>
</dbReference>
<protein>
    <submittedName>
        <fullName evidence="10">Asp-domain-containing protein</fullName>
    </submittedName>
</protein>
<evidence type="ECO:0000313" key="10">
    <source>
        <dbReference type="EMBL" id="OCH93546.1"/>
    </source>
</evidence>
<accession>A0A8E2J2X5</accession>
<evidence type="ECO:0000256" key="3">
    <source>
        <dbReference type="ARBA" id="ARBA00022750"/>
    </source>
</evidence>
<dbReference type="PANTHER" id="PTHR47966">
    <property type="entry name" value="BETA-SITE APP-CLEAVING ENZYME, ISOFORM A-RELATED"/>
    <property type="match status" value="1"/>
</dbReference>
<evidence type="ECO:0000259" key="9">
    <source>
        <dbReference type="PROSITE" id="PS51767"/>
    </source>
</evidence>
<evidence type="ECO:0000256" key="2">
    <source>
        <dbReference type="ARBA" id="ARBA00022670"/>
    </source>
</evidence>
<keyword evidence="6" id="KW-1015">Disulfide bond</keyword>
<dbReference type="InterPro" id="IPR001969">
    <property type="entry name" value="Aspartic_peptidase_AS"/>
</dbReference>
<reference evidence="10 11" key="1">
    <citation type="submission" date="2016-07" db="EMBL/GenBank/DDBJ databases">
        <title>Draft genome of the white-rot fungus Obba rivulosa 3A-2.</title>
        <authorList>
            <consortium name="DOE Joint Genome Institute"/>
            <person name="Miettinen O."/>
            <person name="Riley R."/>
            <person name="Acob R."/>
            <person name="Barry K."/>
            <person name="Cullen D."/>
            <person name="De Vries R."/>
            <person name="Hainaut M."/>
            <person name="Hatakka A."/>
            <person name="Henrissat B."/>
            <person name="Hilden K."/>
            <person name="Kuo R."/>
            <person name="Labutti K."/>
            <person name="Lipzen A."/>
            <person name="Makela M.R."/>
            <person name="Sandor L."/>
            <person name="Spatafora J.W."/>
            <person name="Grigoriev I.V."/>
            <person name="Hibbett D.S."/>
        </authorList>
    </citation>
    <scope>NUCLEOTIDE SEQUENCE [LARGE SCALE GENOMIC DNA]</scope>
    <source>
        <strain evidence="10 11">3A-2</strain>
    </source>
</reference>
<evidence type="ECO:0000256" key="4">
    <source>
        <dbReference type="ARBA" id="ARBA00022801"/>
    </source>
</evidence>
<dbReference type="Gene3D" id="2.40.70.10">
    <property type="entry name" value="Acid Proteases"/>
    <property type="match status" value="2"/>
</dbReference>
<dbReference type="SUPFAM" id="SSF50630">
    <property type="entry name" value="Acid proteases"/>
    <property type="match status" value="1"/>
</dbReference>
<evidence type="ECO:0000256" key="5">
    <source>
        <dbReference type="PIRSR" id="PIRSR601461-1"/>
    </source>
</evidence>
<keyword evidence="11" id="KW-1185">Reference proteome</keyword>
<organism evidence="10 11">
    <name type="scientific">Obba rivulosa</name>
    <dbReference type="NCBI Taxonomy" id="1052685"/>
    <lineage>
        <taxon>Eukaryota</taxon>
        <taxon>Fungi</taxon>
        <taxon>Dikarya</taxon>
        <taxon>Basidiomycota</taxon>
        <taxon>Agaricomycotina</taxon>
        <taxon>Agaricomycetes</taxon>
        <taxon>Polyporales</taxon>
        <taxon>Gelatoporiaceae</taxon>
        <taxon>Obba</taxon>
    </lineage>
</organism>
<keyword evidence="2 7" id="KW-0645">Protease</keyword>
<evidence type="ECO:0000256" key="7">
    <source>
        <dbReference type="RuleBase" id="RU000454"/>
    </source>
</evidence>
<dbReference type="PROSITE" id="PS51767">
    <property type="entry name" value="PEPTIDASE_A1"/>
    <property type="match status" value="1"/>
</dbReference>
<dbReference type="GO" id="GO:0006508">
    <property type="term" value="P:proteolysis"/>
    <property type="evidence" value="ECO:0007669"/>
    <property type="project" value="UniProtKB-KW"/>
</dbReference>
<name>A0A8E2J2X5_9APHY</name>
<feature type="region of interest" description="Disordered" evidence="8">
    <location>
        <begin position="51"/>
        <end position="80"/>
    </location>
</feature>
<comment type="similarity">
    <text evidence="1 7">Belongs to the peptidase A1 family.</text>
</comment>
<dbReference type="EMBL" id="KV722353">
    <property type="protein sequence ID" value="OCH93546.1"/>
    <property type="molecule type" value="Genomic_DNA"/>
</dbReference>
<dbReference type="Pfam" id="PF00026">
    <property type="entry name" value="Asp"/>
    <property type="match status" value="1"/>
</dbReference>
<proteinExistence type="inferred from homology"/>
<dbReference type="AlphaFoldDB" id="A0A8E2J2X5"/>
<dbReference type="Proteomes" id="UP000250043">
    <property type="component" value="Unassembled WGS sequence"/>
</dbReference>
<feature type="active site" evidence="5">
    <location>
        <position position="283"/>
    </location>
</feature>
<evidence type="ECO:0000256" key="8">
    <source>
        <dbReference type="SAM" id="MobiDB-lite"/>
    </source>
</evidence>
<gene>
    <name evidence="10" type="ORF">OBBRIDRAFT_724605</name>
</gene>
<keyword evidence="4 7" id="KW-0378">Hydrolase</keyword>
<evidence type="ECO:0000313" key="11">
    <source>
        <dbReference type="Proteomes" id="UP000250043"/>
    </source>
</evidence>
<sequence length="398" mass="41503">MSRSSLAGRITIPIAKRSHIESQDSMVNARYLTSHIRRVGQKIRRGLKRLQSSGAPSIPLSTSAKCSLSRKPRGTQELDEEEDVLWQGIISVGTPPVQYTVDLDTGSSDLILPGIDCDENCQGHNLYDPSKSSTSEDSDKTFGVAFGDGSTVDGVQMIDTVAIAGLTVTSQALGVATQYSAGFSPSAFSPDGLLGMAFPQISALDAEPLFQTLVSENQTVEPIFAFKLGSSGSQLTLGGVDESQFQGPMTQVPVTTVGFWQVDLDAVSVNGHAAVTASSAIFDTGTTLILGSSHDVGQLYAAIPGAADASATMGSGFFTLPCNQTPDVTFTFGGAEFPLSADTFNLGKVSPGSSTCVGGIVASDIDSRCFWILGDVFLQNVYASFNVGNLSVGLAALA</sequence>
<dbReference type="InterPro" id="IPR034164">
    <property type="entry name" value="Pepsin-like_dom"/>
</dbReference>
<feature type="active site" evidence="5">
    <location>
        <position position="104"/>
    </location>
</feature>
<dbReference type="InterPro" id="IPR033121">
    <property type="entry name" value="PEPTIDASE_A1"/>
</dbReference>
<keyword evidence="3 7" id="KW-0064">Aspartyl protease</keyword>
<dbReference type="FunFam" id="2.40.70.10:FF:000115">
    <property type="entry name" value="Lysosomal aspartic protease"/>
    <property type="match status" value="1"/>
</dbReference>
<dbReference type="GO" id="GO:0004190">
    <property type="term" value="F:aspartic-type endopeptidase activity"/>
    <property type="evidence" value="ECO:0007669"/>
    <property type="project" value="UniProtKB-KW"/>
</dbReference>
<dbReference type="PROSITE" id="PS00141">
    <property type="entry name" value="ASP_PROTEASE"/>
    <property type="match status" value="2"/>
</dbReference>
<dbReference type="PRINTS" id="PR00792">
    <property type="entry name" value="PEPSIN"/>
</dbReference>
<dbReference type="OrthoDB" id="15189at2759"/>
<dbReference type="PANTHER" id="PTHR47966:SF51">
    <property type="entry name" value="BETA-SITE APP-CLEAVING ENZYME, ISOFORM A-RELATED"/>
    <property type="match status" value="1"/>
</dbReference>
<feature type="domain" description="Peptidase A1" evidence="9">
    <location>
        <begin position="86"/>
        <end position="395"/>
    </location>
</feature>
<feature type="compositionally biased region" description="Polar residues" evidence="8">
    <location>
        <begin position="51"/>
        <end position="66"/>
    </location>
</feature>
<evidence type="ECO:0000256" key="6">
    <source>
        <dbReference type="PIRSR" id="PIRSR601461-2"/>
    </source>
</evidence>
<dbReference type="InterPro" id="IPR001461">
    <property type="entry name" value="Aspartic_peptidase_A1"/>
</dbReference>